<name>A0A022Q5W2_ERYGU</name>
<keyword evidence="4" id="KW-1185">Reference proteome</keyword>
<dbReference type="KEGG" id="egt:105973121"/>
<protein>
    <recommendedName>
        <fullName evidence="2">Programmed cell death protein 2 C-terminal domain-containing protein</fullName>
    </recommendedName>
</protein>
<gene>
    <name evidence="3" type="ORF">MIMGU_mgv1a008996mg</name>
</gene>
<evidence type="ECO:0000313" key="4">
    <source>
        <dbReference type="Proteomes" id="UP000030748"/>
    </source>
</evidence>
<dbReference type="PANTHER" id="PTHR47762">
    <property type="entry name" value="OSJNBB0079B02.4 PROTEIN"/>
    <property type="match status" value="1"/>
</dbReference>
<dbReference type="eggNOG" id="KOG2061">
    <property type="taxonomic scope" value="Eukaryota"/>
</dbReference>
<feature type="compositionally biased region" description="Polar residues" evidence="1">
    <location>
        <begin position="151"/>
        <end position="162"/>
    </location>
</feature>
<dbReference type="PhylomeDB" id="A0A022Q5W2"/>
<reference evidence="3 4" key="1">
    <citation type="journal article" date="2013" name="Proc. Natl. Acad. Sci. U.S.A.">
        <title>Fine-scale variation in meiotic recombination in Mimulus inferred from population shotgun sequencing.</title>
        <authorList>
            <person name="Hellsten U."/>
            <person name="Wright K.M."/>
            <person name="Jenkins J."/>
            <person name="Shu S."/>
            <person name="Yuan Y."/>
            <person name="Wessler S.R."/>
            <person name="Schmutz J."/>
            <person name="Willis J.H."/>
            <person name="Rokhsar D.S."/>
        </authorList>
    </citation>
    <scope>NUCLEOTIDE SEQUENCE [LARGE SCALE GENOMIC DNA]</scope>
    <source>
        <strain evidence="4">cv. DUN x IM62</strain>
    </source>
</reference>
<dbReference type="AlphaFoldDB" id="A0A022Q5W2"/>
<dbReference type="OMA" id="MPGPWAD"/>
<dbReference type="InterPro" id="IPR007320">
    <property type="entry name" value="PDCD2_C"/>
</dbReference>
<accession>A0A022Q5W2</accession>
<organism evidence="3 4">
    <name type="scientific">Erythranthe guttata</name>
    <name type="common">Yellow monkey flower</name>
    <name type="synonym">Mimulus guttatus</name>
    <dbReference type="NCBI Taxonomy" id="4155"/>
    <lineage>
        <taxon>Eukaryota</taxon>
        <taxon>Viridiplantae</taxon>
        <taxon>Streptophyta</taxon>
        <taxon>Embryophyta</taxon>
        <taxon>Tracheophyta</taxon>
        <taxon>Spermatophyta</taxon>
        <taxon>Magnoliopsida</taxon>
        <taxon>eudicotyledons</taxon>
        <taxon>Gunneridae</taxon>
        <taxon>Pentapetalae</taxon>
        <taxon>asterids</taxon>
        <taxon>lamiids</taxon>
        <taxon>Lamiales</taxon>
        <taxon>Phrymaceae</taxon>
        <taxon>Erythranthe</taxon>
    </lineage>
</organism>
<feature type="domain" description="Programmed cell death protein 2 C-terminal" evidence="2">
    <location>
        <begin position="240"/>
        <end position="354"/>
    </location>
</feature>
<dbReference type="STRING" id="4155.A0A022Q5W2"/>
<dbReference type="Pfam" id="PF04194">
    <property type="entry name" value="PDCD2_C"/>
    <property type="match status" value="1"/>
</dbReference>
<dbReference type="PANTHER" id="PTHR47762:SF2">
    <property type="entry name" value="OS04G0640800 PROTEIN"/>
    <property type="match status" value="1"/>
</dbReference>
<evidence type="ECO:0000256" key="1">
    <source>
        <dbReference type="SAM" id="MobiDB-lite"/>
    </source>
</evidence>
<proteinExistence type="predicted"/>
<evidence type="ECO:0000313" key="3">
    <source>
        <dbReference type="EMBL" id="EYU24047.1"/>
    </source>
</evidence>
<dbReference type="Proteomes" id="UP000030748">
    <property type="component" value="Unassembled WGS sequence"/>
</dbReference>
<sequence length="356" mass="40190">MDGVTLFMPGPWADSKYEAADVYTTKIGGLPDFPFQFSGEKRVLLECSTCGSNLCLLAQIYAPISSKSLSINERVIYIFGCVVPQCESLLWRALRVQKISSEEVGPTTNSSSVSDNNWKKDLWSFDIEEEEDEEDIDLEELSRALSEAAKLTTNGKRQSNGGEFSKKPLHISQPARSVDDKVPVMPCFYTYVQEEKLSKKNISEISKSPILSIQDCENNSDNEETYDEENYEYDKALNADRTYLKFKKRVDAYPEQCLRYSYGGKPLLASAETGEPGNCKLCGEKRHYEMQVMPPLIFFLHEAADNEQRISLDKFNWMTLLVYTCSRSCGESASSQVNGGTIDWIVAEEAVIVQYE</sequence>
<dbReference type="EMBL" id="KI632147">
    <property type="protein sequence ID" value="EYU24047.1"/>
    <property type="molecule type" value="Genomic_DNA"/>
</dbReference>
<dbReference type="OrthoDB" id="366284at2759"/>
<dbReference type="GO" id="GO:0005737">
    <property type="term" value="C:cytoplasm"/>
    <property type="evidence" value="ECO:0007669"/>
    <property type="project" value="InterPro"/>
</dbReference>
<feature type="region of interest" description="Disordered" evidence="1">
    <location>
        <begin position="149"/>
        <end position="172"/>
    </location>
</feature>
<evidence type="ECO:0000259" key="2">
    <source>
        <dbReference type="Pfam" id="PF04194"/>
    </source>
</evidence>